<dbReference type="CDD" id="cd00609">
    <property type="entry name" value="AAT_like"/>
    <property type="match status" value="1"/>
</dbReference>
<name>X0S966_9ZZZZ</name>
<keyword evidence="3" id="KW-0808">Transferase</keyword>
<dbReference type="GO" id="GO:0030170">
    <property type="term" value="F:pyridoxal phosphate binding"/>
    <property type="evidence" value="ECO:0007669"/>
    <property type="project" value="InterPro"/>
</dbReference>
<dbReference type="PANTHER" id="PTHR42832:SF1">
    <property type="entry name" value="GLUTAMATE-PYRUVATE AMINOTRANSFERASE ALAC"/>
    <property type="match status" value="1"/>
</dbReference>
<gene>
    <name evidence="5" type="ORF">S01H1_17405</name>
</gene>
<proteinExistence type="predicted"/>
<dbReference type="InterPro" id="IPR004839">
    <property type="entry name" value="Aminotransferase_I/II_large"/>
</dbReference>
<organism evidence="5">
    <name type="scientific">marine sediment metagenome</name>
    <dbReference type="NCBI Taxonomy" id="412755"/>
    <lineage>
        <taxon>unclassified sequences</taxon>
        <taxon>metagenomes</taxon>
        <taxon>ecological metagenomes</taxon>
    </lineage>
</organism>
<reference evidence="5" key="1">
    <citation type="journal article" date="2014" name="Front. Microbiol.">
        <title>High frequency of phylogenetically diverse reductive dehalogenase-homologous genes in deep subseafloor sedimentary metagenomes.</title>
        <authorList>
            <person name="Kawai M."/>
            <person name="Futagami T."/>
            <person name="Toyoda A."/>
            <person name="Takaki Y."/>
            <person name="Nishi S."/>
            <person name="Hori S."/>
            <person name="Arai W."/>
            <person name="Tsubouchi T."/>
            <person name="Morono Y."/>
            <person name="Uchiyama I."/>
            <person name="Ito T."/>
            <person name="Fujiyama A."/>
            <person name="Inagaki F."/>
            <person name="Takami H."/>
        </authorList>
    </citation>
    <scope>NUCLEOTIDE SEQUENCE</scope>
    <source>
        <strain evidence="5">Expedition CK06-06</strain>
    </source>
</reference>
<dbReference type="PANTHER" id="PTHR42832">
    <property type="entry name" value="AMINO ACID AMINOTRANSFERASE"/>
    <property type="match status" value="1"/>
</dbReference>
<evidence type="ECO:0000256" key="2">
    <source>
        <dbReference type="ARBA" id="ARBA00022576"/>
    </source>
</evidence>
<dbReference type="SUPFAM" id="SSF53383">
    <property type="entry name" value="PLP-dependent transferases"/>
    <property type="match status" value="1"/>
</dbReference>
<dbReference type="InterPro" id="IPR050881">
    <property type="entry name" value="LL-DAP_aminotransferase"/>
</dbReference>
<dbReference type="InterPro" id="IPR015424">
    <property type="entry name" value="PyrdxlP-dep_Trfase"/>
</dbReference>
<dbReference type="GO" id="GO:0008483">
    <property type="term" value="F:transaminase activity"/>
    <property type="evidence" value="ECO:0007669"/>
    <property type="project" value="UniProtKB-KW"/>
</dbReference>
<dbReference type="Gene3D" id="3.40.640.10">
    <property type="entry name" value="Type I PLP-dependent aspartate aminotransferase-like (Major domain)"/>
    <property type="match status" value="1"/>
</dbReference>
<evidence type="ECO:0000313" key="5">
    <source>
        <dbReference type="EMBL" id="GAF71741.1"/>
    </source>
</evidence>
<dbReference type="PROSITE" id="PS00105">
    <property type="entry name" value="AA_TRANSFER_CLASS_1"/>
    <property type="match status" value="1"/>
</dbReference>
<evidence type="ECO:0000256" key="1">
    <source>
        <dbReference type="ARBA" id="ARBA00001933"/>
    </source>
</evidence>
<feature type="non-terminal residue" evidence="5">
    <location>
        <position position="1"/>
    </location>
</feature>
<comment type="cofactor">
    <cofactor evidence="1">
        <name>pyridoxal 5'-phosphate</name>
        <dbReference type="ChEBI" id="CHEBI:597326"/>
    </cofactor>
</comment>
<evidence type="ECO:0000259" key="4">
    <source>
        <dbReference type="Pfam" id="PF00155"/>
    </source>
</evidence>
<accession>X0S966</accession>
<dbReference type="Gene3D" id="3.90.1150.10">
    <property type="entry name" value="Aspartate Aminotransferase, domain 1"/>
    <property type="match status" value="1"/>
</dbReference>
<evidence type="ECO:0000256" key="3">
    <source>
        <dbReference type="ARBA" id="ARBA00022679"/>
    </source>
</evidence>
<dbReference type="InterPro" id="IPR004838">
    <property type="entry name" value="NHTrfase_class1_PyrdxlP-BS"/>
</dbReference>
<keyword evidence="2" id="KW-0032">Aminotransferase</keyword>
<dbReference type="InterPro" id="IPR015421">
    <property type="entry name" value="PyrdxlP-dep_Trfase_major"/>
</dbReference>
<dbReference type="AlphaFoldDB" id="X0S966"/>
<dbReference type="Pfam" id="PF00155">
    <property type="entry name" value="Aminotran_1_2"/>
    <property type="match status" value="1"/>
</dbReference>
<dbReference type="EMBL" id="BARS01009231">
    <property type="protein sequence ID" value="GAF71741.1"/>
    <property type="molecule type" value="Genomic_DNA"/>
</dbReference>
<sequence length="255" mass="28488">IIAGGDLRSIPVGPDRDFFEDLAAATKQTWPSPKMLIISYPHNPTTAVVDRAFFEKIVAFCRENDIMVIHDFAYADLVFDGYQPPSFLQIPGAKEIGVEMFSLSKSYSMAGWRVGFCVGNPKIVAALKRIKSYLDYGIFQPIQIASIIALNGPYDCVNEIVGTYCKRRDTLVDGLNRVGWPVEKPKGTMFVWAKIPEPYLKMGSIEFSKMLIKKARVAVSPGIGFGEYGNEYVRFALVENPHRIKQAIKGLKQVL</sequence>
<protein>
    <recommendedName>
        <fullName evidence="4">Aminotransferase class I/classII large domain-containing protein</fullName>
    </recommendedName>
</protein>
<comment type="caution">
    <text evidence="5">The sequence shown here is derived from an EMBL/GenBank/DDBJ whole genome shotgun (WGS) entry which is preliminary data.</text>
</comment>
<feature type="domain" description="Aminotransferase class I/classII large" evidence="4">
    <location>
        <begin position="3"/>
        <end position="248"/>
    </location>
</feature>
<dbReference type="InterPro" id="IPR015422">
    <property type="entry name" value="PyrdxlP-dep_Trfase_small"/>
</dbReference>